<dbReference type="Proteomes" id="UP000515123">
    <property type="component" value="Linkage group 7"/>
</dbReference>
<gene>
    <name evidence="6" type="primary">LOC109713452</name>
</gene>
<proteinExistence type="predicted"/>
<dbReference type="PANTHER" id="PTHR44472:SF1">
    <property type="entry name" value="DDB1 AND CUL4 ASSOCIATED FACTOR 4"/>
    <property type="match status" value="1"/>
</dbReference>
<dbReference type="InterPro" id="IPR001680">
    <property type="entry name" value="WD40_rpt"/>
</dbReference>
<dbReference type="Gene3D" id="2.130.10.10">
    <property type="entry name" value="YVTN repeat-like/Quinoprotein amine dehydrogenase"/>
    <property type="match status" value="1"/>
</dbReference>
<reference evidence="6" key="2">
    <citation type="submission" date="2025-08" db="UniProtKB">
        <authorList>
            <consortium name="RefSeq"/>
        </authorList>
    </citation>
    <scope>IDENTIFICATION</scope>
    <source>
        <tissue evidence="6">Leaf</tissue>
    </source>
</reference>
<dbReference type="Pfam" id="PF23761">
    <property type="entry name" value="Beta-prop_DCAF4"/>
    <property type="match status" value="1"/>
</dbReference>
<dbReference type="SUPFAM" id="SSF50978">
    <property type="entry name" value="WD40 repeat-like"/>
    <property type="match status" value="1"/>
</dbReference>
<evidence type="ECO:0000256" key="1">
    <source>
        <dbReference type="ARBA" id="ARBA00022574"/>
    </source>
</evidence>
<feature type="repeat" description="WD" evidence="3">
    <location>
        <begin position="445"/>
        <end position="476"/>
    </location>
</feature>
<reference evidence="5" key="1">
    <citation type="journal article" date="2015" name="Nat. Genet.">
        <title>The pineapple genome and the evolution of CAM photosynthesis.</title>
        <authorList>
            <person name="Ming R."/>
            <person name="VanBuren R."/>
            <person name="Wai C.M."/>
            <person name="Tang H."/>
            <person name="Schatz M.C."/>
            <person name="Bowers J.E."/>
            <person name="Lyons E."/>
            <person name="Wang M.L."/>
            <person name="Chen J."/>
            <person name="Biggers E."/>
            <person name="Zhang J."/>
            <person name="Huang L."/>
            <person name="Zhang L."/>
            <person name="Miao W."/>
            <person name="Zhang J."/>
            <person name="Ye Z."/>
            <person name="Miao C."/>
            <person name="Lin Z."/>
            <person name="Wang H."/>
            <person name="Zhou H."/>
            <person name="Yim W.C."/>
            <person name="Priest H.D."/>
            <person name="Zheng C."/>
            <person name="Woodhouse M."/>
            <person name="Edger P.P."/>
            <person name="Guyot R."/>
            <person name="Guo H.B."/>
            <person name="Guo H."/>
            <person name="Zheng G."/>
            <person name="Singh R."/>
            <person name="Sharma A."/>
            <person name="Min X."/>
            <person name="Zheng Y."/>
            <person name="Lee H."/>
            <person name="Gurtowski J."/>
            <person name="Sedlazeck F.J."/>
            <person name="Harkess A."/>
            <person name="McKain M.R."/>
            <person name="Liao Z."/>
            <person name="Fang J."/>
            <person name="Liu J."/>
            <person name="Zhang X."/>
            <person name="Zhang Q."/>
            <person name="Hu W."/>
            <person name="Qin Y."/>
            <person name="Wang K."/>
            <person name="Chen L.Y."/>
            <person name="Shirley N."/>
            <person name="Lin Y.R."/>
            <person name="Liu L.Y."/>
            <person name="Hernandez A.G."/>
            <person name="Wright C.L."/>
            <person name="Bulone V."/>
            <person name="Tuskan G.A."/>
            <person name="Heath K."/>
            <person name="Zee F."/>
            <person name="Moore P.H."/>
            <person name="Sunkar R."/>
            <person name="Leebens-Mack J.H."/>
            <person name="Mockler T."/>
            <person name="Bennetzen J.L."/>
            <person name="Freeling M."/>
            <person name="Sankoff D."/>
            <person name="Paterson A.H."/>
            <person name="Zhu X."/>
            <person name="Yang X."/>
            <person name="Smith J.A."/>
            <person name="Cushman J.C."/>
            <person name="Paull R.E."/>
            <person name="Yu Q."/>
        </authorList>
    </citation>
    <scope>NUCLEOTIDE SEQUENCE [LARGE SCALE GENOMIC DNA]</scope>
    <source>
        <strain evidence="5">cv. F153</strain>
    </source>
</reference>
<evidence type="ECO:0000256" key="3">
    <source>
        <dbReference type="PROSITE-ProRule" id="PRU00221"/>
    </source>
</evidence>
<accession>A0A6P5FA96</accession>
<feature type="region of interest" description="Disordered" evidence="4">
    <location>
        <begin position="22"/>
        <end position="55"/>
    </location>
</feature>
<feature type="region of interest" description="Disordered" evidence="4">
    <location>
        <begin position="347"/>
        <end position="371"/>
    </location>
</feature>
<evidence type="ECO:0000256" key="2">
    <source>
        <dbReference type="ARBA" id="ARBA00022737"/>
    </source>
</evidence>
<keyword evidence="2" id="KW-0677">Repeat</keyword>
<keyword evidence="1 3" id="KW-0853">WD repeat</keyword>
<keyword evidence="5" id="KW-1185">Reference proteome</keyword>
<sequence length="535" mass="59046">MPPPKNLPGFYFDPEKNRYFPVKGPIAGSKRPLSSSSSSSDPSSSSRDAPDQKNEVQLTRWKKRIKGSELLLSREIHGGLIFSNKTRCSFRQEYQKVQASRPMVWNYQSTTNVADAAIEQLDGIVQTPSGSRETKLLTTGNMMGAISLFGIGNVLAGIGNVLVDFCYGDEAFIRPIWSPSRNQKAIYDSAIWSTWCTSYPSFTSNISCIRKLGYQFSNSVNASSSYQHALVTTLGSGESGGSLNVLNLSEPLDFRIRACPVETRTSEIACFDRTIWAADCYAYGPQAAVGTNVGSALVNLETAAVSWLNRSKSDVLSLRYVPSGNVVLCGHRNGAIISVDIRQKQSELSAEPSARRPNPHRTAPLLRNDRRSVKRRVQMNGKLNSSSVVYMPSAVCSLVSLQSDEQYFLGSSMDGSIKLFDRRLLQRGAVQSYEGHVNSHTHLQLAVNPSETLLLSGGEDCVVRIWSVKTSELIFAENVANSIFTRVCWPESGEGLPWSCKPEQSELHEDRPFELSHSWGAWLGSRKGLFYMHGT</sequence>
<name>A0A6P5FA96_ANACO</name>
<dbReference type="InterPro" id="IPR015943">
    <property type="entry name" value="WD40/YVTN_repeat-like_dom_sf"/>
</dbReference>
<dbReference type="OrthoDB" id="128867at2759"/>
<evidence type="ECO:0000313" key="6">
    <source>
        <dbReference type="RefSeq" id="XP_020093131.1"/>
    </source>
</evidence>
<organism evidence="5 6">
    <name type="scientific">Ananas comosus</name>
    <name type="common">Pineapple</name>
    <name type="synonym">Ananas ananas</name>
    <dbReference type="NCBI Taxonomy" id="4615"/>
    <lineage>
        <taxon>Eukaryota</taxon>
        <taxon>Viridiplantae</taxon>
        <taxon>Streptophyta</taxon>
        <taxon>Embryophyta</taxon>
        <taxon>Tracheophyta</taxon>
        <taxon>Spermatophyta</taxon>
        <taxon>Magnoliopsida</taxon>
        <taxon>Liliopsida</taxon>
        <taxon>Poales</taxon>
        <taxon>Bromeliaceae</taxon>
        <taxon>Bromelioideae</taxon>
        <taxon>Ananas</taxon>
    </lineage>
</organism>
<feature type="compositionally biased region" description="Low complexity" evidence="4">
    <location>
        <begin position="34"/>
        <end position="46"/>
    </location>
</feature>
<dbReference type="GeneID" id="109713452"/>
<evidence type="ECO:0000256" key="4">
    <source>
        <dbReference type="SAM" id="MobiDB-lite"/>
    </source>
</evidence>
<dbReference type="PROSITE" id="PS50082">
    <property type="entry name" value="WD_REPEATS_2"/>
    <property type="match status" value="1"/>
</dbReference>
<dbReference type="AlphaFoldDB" id="A0A6P5FA96"/>
<evidence type="ECO:0000313" key="5">
    <source>
        <dbReference type="Proteomes" id="UP000515123"/>
    </source>
</evidence>
<protein>
    <submittedName>
        <fullName evidence="6">Uncharacterized protein LOC109713452 isoform X1</fullName>
    </submittedName>
</protein>
<dbReference type="InterPro" id="IPR036322">
    <property type="entry name" value="WD40_repeat_dom_sf"/>
</dbReference>
<dbReference type="RefSeq" id="XP_020093131.1">
    <property type="nucleotide sequence ID" value="XM_020237542.1"/>
</dbReference>
<dbReference type="PANTHER" id="PTHR44472">
    <property type="entry name" value="DDB1- AND CUL4-ASSOCIATED FACTOR 4-RELATED"/>
    <property type="match status" value="1"/>
</dbReference>
<dbReference type="InterPro" id="IPR052254">
    <property type="entry name" value="CUL4-DDB1_E3_ligase_receptor"/>
</dbReference>
<dbReference type="SMART" id="SM00320">
    <property type="entry name" value="WD40"/>
    <property type="match status" value="3"/>
</dbReference>